<reference evidence="2" key="1">
    <citation type="submission" date="2022-06" db="EMBL/GenBank/DDBJ databases">
        <authorList>
            <person name="Ping M."/>
        </authorList>
    </citation>
    <scope>NUCLEOTIDE SEQUENCE</scope>
    <source>
        <strain evidence="2">JCM11759T</strain>
        <plasmid evidence="2">unnamed1</plasmid>
    </source>
</reference>
<name>A0ABY5DJX1_9ACTN</name>
<geneLocation type="plasmid" evidence="2 3">
    <name>unnamed1</name>
</geneLocation>
<dbReference type="EMBL" id="CP099838">
    <property type="protein sequence ID" value="USY23555.1"/>
    <property type="molecule type" value="Genomic_DNA"/>
</dbReference>
<feature type="coiled-coil region" evidence="1">
    <location>
        <begin position="97"/>
        <end position="124"/>
    </location>
</feature>
<evidence type="ECO:0000256" key="1">
    <source>
        <dbReference type="SAM" id="Coils"/>
    </source>
</evidence>
<evidence type="ECO:0000313" key="2">
    <source>
        <dbReference type="EMBL" id="USY23555.1"/>
    </source>
</evidence>
<sequence length="130" mass="13534">MITGNRLNGLVREAAEHGLYIGSSASPLADRGTPAETADAAVRSYIANATGLDVGQPENPAAVYYTASSGTFPASSVLPEGIDLSELSPDQAAVHVARAIRDGARRAREDAEEVERAAEAFLAEHDRGEG</sequence>
<dbReference type="Proteomes" id="UP001055940">
    <property type="component" value="Plasmid unnamed1"/>
</dbReference>
<keyword evidence="2" id="KW-0614">Plasmid</keyword>
<keyword evidence="3" id="KW-1185">Reference proteome</keyword>
<keyword evidence="1" id="KW-0175">Coiled coil</keyword>
<organism evidence="2 3">
    <name type="scientific">Nocardiopsis exhalans</name>
    <dbReference type="NCBI Taxonomy" id="163604"/>
    <lineage>
        <taxon>Bacteria</taxon>
        <taxon>Bacillati</taxon>
        <taxon>Actinomycetota</taxon>
        <taxon>Actinomycetes</taxon>
        <taxon>Streptosporangiales</taxon>
        <taxon>Nocardiopsidaceae</taxon>
        <taxon>Nocardiopsis</taxon>
    </lineage>
</organism>
<proteinExistence type="predicted"/>
<protein>
    <submittedName>
        <fullName evidence="2">Uncharacterized protein</fullName>
    </submittedName>
</protein>
<gene>
    <name evidence="2" type="ORF">NE857_34040</name>
</gene>
<accession>A0ABY5DJX1</accession>
<dbReference type="RefSeq" id="WP_254422209.1">
    <property type="nucleotide sequence ID" value="NZ_BAAAJB010000040.1"/>
</dbReference>
<evidence type="ECO:0000313" key="3">
    <source>
        <dbReference type="Proteomes" id="UP001055940"/>
    </source>
</evidence>